<dbReference type="InterPro" id="IPR036866">
    <property type="entry name" value="RibonucZ/Hydroxyglut_hydro"/>
</dbReference>
<keyword evidence="3" id="KW-1185">Reference proteome</keyword>
<evidence type="ECO:0000259" key="1">
    <source>
        <dbReference type="SMART" id="SM00849"/>
    </source>
</evidence>
<gene>
    <name evidence="2" type="ORF">ET475_00675</name>
</gene>
<feature type="domain" description="Metallo-beta-lactamase" evidence="1">
    <location>
        <begin position="72"/>
        <end position="240"/>
    </location>
</feature>
<dbReference type="GO" id="GO:0016787">
    <property type="term" value="F:hydrolase activity"/>
    <property type="evidence" value="ECO:0007669"/>
    <property type="project" value="UniProtKB-KW"/>
</dbReference>
<dbReference type="PANTHER" id="PTHR36839:SF1">
    <property type="entry name" value="METALLO-BETA-LACTAMASE FAMILY PROTEIN (AFU_ORTHOLOGUE AFUA_5G12770)"/>
    <property type="match status" value="1"/>
</dbReference>
<evidence type="ECO:0000313" key="3">
    <source>
        <dbReference type="Proteomes" id="UP000293995"/>
    </source>
</evidence>
<dbReference type="Gene3D" id="3.60.15.10">
    <property type="entry name" value="Ribonuclease Z/Hydroxyacylglutathione hydrolase-like"/>
    <property type="match status" value="1"/>
</dbReference>
<reference evidence="2 3" key="1">
    <citation type="submission" date="2019-01" db="EMBL/GenBank/DDBJ databases">
        <title>Genome sequencing of strain DFW100M-13.</title>
        <authorList>
            <person name="Heo J."/>
            <person name="Kim S.-J."/>
            <person name="Kim J.-S."/>
            <person name="Hong S.-B."/>
            <person name="Kwon S.-W."/>
        </authorList>
    </citation>
    <scope>NUCLEOTIDE SEQUENCE [LARGE SCALE GENOMIC DNA]</scope>
    <source>
        <strain evidence="2 3">DFW100M-13</strain>
    </source>
</reference>
<protein>
    <submittedName>
        <fullName evidence="2">Hydrolase</fullName>
    </submittedName>
</protein>
<dbReference type="SMART" id="SM00849">
    <property type="entry name" value="Lactamase_B"/>
    <property type="match status" value="1"/>
</dbReference>
<dbReference type="AlphaFoldDB" id="A0A4P6EBI8"/>
<proteinExistence type="predicted"/>
<dbReference type="OrthoDB" id="2373347at2"/>
<keyword evidence="2" id="KW-0378">Hydrolase</keyword>
<name>A0A4P6EBI8_9MICO</name>
<dbReference type="SUPFAM" id="SSF57802">
    <property type="entry name" value="Rubredoxin-like"/>
    <property type="match status" value="1"/>
</dbReference>
<dbReference type="Proteomes" id="UP000293995">
    <property type="component" value="Chromosome"/>
</dbReference>
<dbReference type="SUPFAM" id="SSF56281">
    <property type="entry name" value="Metallo-hydrolase/oxidoreductase"/>
    <property type="match status" value="1"/>
</dbReference>
<dbReference type="RefSeq" id="WP_129385080.1">
    <property type="nucleotide sequence ID" value="NZ_CP035494.1"/>
</dbReference>
<dbReference type="PANTHER" id="PTHR36839">
    <property type="entry name" value="METALLO-BETA-LACTAMASE FAMILY PROTEIN (AFU_ORTHOLOGUE AFUA_5G12770)"/>
    <property type="match status" value="1"/>
</dbReference>
<evidence type="ECO:0000313" key="2">
    <source>
        <dbReference type="EMBL" id="QAY58663.1"/>
    </source>
</evidence>
<dbReference type="InterPro" id="IPR001279">
    <property type="entry name" value="Metallo-B-lactamas"/>
</dbReference>
<accession>A0A4P6EBI8</accession>
<sequence length="274" mass="28998">MTTDGLVQCSTCGVERDSADLPEWCPICVDERQYVDPGGQRWVSPPADAVIALAELESGLWGLEVSGGVGIGQLAKVVVTDAGTVMVDVPAAITADAVAAVRALGPMRAIIPSHPHMFGLQSLWSQALDDAAIYVSAADADWLGRRPAALQLWEGSIEPVPGVVASQPGGHFPGSSVVHWTGTDGAGVLLCSDTIMVNPDRRTVSFLRSYPNRLPLSAAVVERIAAHVDRYDFDRVYSNFGLRIAHDGKAAVAASARRHAAWVRGEFDHLTGPG</sequence>
<dbReference type="EMBL" id="CP035494">
    <property type="protein sequence ID" value="QAY58663.1"/>
    <property type="molecule type" value="Genomic_DNA"/>
</dbReference>
<organism evidence="2 3">
    <name type="scientific">Microbacterium protaetiae</name>
    <dbReference type="NCBI Taxonomy" id="2509458"/>
    <lineage>
        <taxon>Bacteria</taxon>
        <taxon>Bacillati</taxon>
        <taxon>Actinomycetota</taxon>
        <taxon>Actinomycetes</taxon>
        <taxon>Micrococcales</taxon>
        <taxon>Microbacteriaceae</taxon>
        <taxon>Microbacterium</taxon>
    </lineage>
</organism>
<dbReference type="KEGG" id="mprt:ET475_00675"/>